<dbReference type="InterPro" id="IPR016694">
    <property type="entry name" value="UCP017292"/>
</dbReference>
<dbReference type="Proteomes" id="UP001305498">
    <property type="component" value="Chromosome"/>
</dbReference>
<feature type="domain" description="CHY-type" evidence="4">
    <location>
        <begin position="17"/>
        <end position="97"/>
    </location>
</feature>
<dbReference type="EMBL" id="CP118157">
    <property type="protein sequence ID" value="WOF21725.1"/>
    <property type="molecule type" value="Genomic_DNA"/>
</dbReference>
<dbReference type="InterPro" id="IPR052604">
    <property type="entry name" value="Mito_Tim_assembly_helper"/>
</dbReference>
<evidence type="ECO:0000259" key="4">
    <source>
        <dbReference type="PROSITE" id="PS51266"/>
    </source>
</evidence>
<dbReference type="PANTHER" id="PTHR28082">
    <property type="entry name" value="ZINC FINGER PROTEIN"/>
    <property type="match status" value="1"/>
</dbReference>
<dbReference type="PROSITE" id="PS51266">
    <property type="entry name" value="ZF_CHY"/>
    <property type="match status" value="1"/>
</dbReference>
<evidence type="ECO:0000313" key="6">
    <source>
        <dbReference type="Proteomes" id="UP001305498"/>
    </source>
</evidence>
<dbReference type="AlphaFoldDB" id="A0AA97FG98"/>
<gene>
    <name evidence="5" type="ORF">N8K70_10030</name>
</gene>
<dbReference type="GO" id="GO:0008270">
    <property type="term" value="F:zinc ion binding"/>
    <property type="evidence" value="ECO:0007669"/>
    <property type="project" value="UniProtKB-KW"/>
</dbReference>
<keyword evidence="1" id="KW-0479">Metal-binding</keyword>
<dbReference type="KEGG" id="mbet:N8K70_10030"/>
<keyword evidence="6" id="KW-1185">Reference proteome</keyword>
<reference evidence="5 6" key="1">
    <citation type="submission" date="2023-02" db="EMBL/GenBank/DDBJ databases">
        <title>Microbacterium betulae sp. nov., isolated from birch wood.</title>
        <authorList>
            <person name="Pasciak M."/>
            <person name="Pawlik K.J."/>
            <person name="Martynowski D."/>
            <person name="Laczmanski L."/>
            <person name="Ciekot J."/>
            <person name="Szponar B."/>
            <person name="Wojcik-Fatla A."/>
            <person name="Mackiewicz B."/>
            <person name="Farian E."/>
            <person name="Cholewa G."/>
            <person name="Cholewa A."/>
            <person name="Dutkiewicz J."/>
        </authorList>
    </citation>
    <scope>NUCLEOTIDE SEQUENCE [LARGE SCALE GENOMIC DNA]</scope>
    <source>
        <strain evidence="5 6">AB</strain>
    </source>
</reference>
<dbReference type="PANTHER" id="PTHR28082:SF1">
    <property type="entry name" value="HELPER OF TIM PROTEIN 13"/>
    <property type="match status" value="1"/>
</dbReference>
<keyword evidence="2" id="KW-0863">Zinc-finger</keyword>
<sequence>MTARPIRVGGVLVHGAVVDGQTRCAHWHGADDVLAILFPCCRRWYPCHTCHEEDADHPAARWGRDEHEAQALLCGVCGATSSIDAYLATSACAKCGGAFNENCRLHHPLYFA</sequence>
<evidence type="ECO:0000256" key="2">
    <source>
        <dbReference type="ARBA" id="ARBA00022771"/>
    </source>
</evidence>
<dbReference type="RefSeq" id="WP_317138203.1">
    <property type="nucleotide sequence ID" value="NZ_CP118157.1"/>
</dbReference>
<keyword evidence="3" id="KW-0862">Zinc</keyword>
<evidence type="ECO:0000256" key="1">
    <source>
        <dbReference type="ARBA" id="ARBA00022723"/>
    </source>
</evidence>
<name>A0AA97FG98_9MICO</name>
<organism evidence="5 6">
    <name type="scientific">Microbacterium betulae</name>
    <dbReference type="NCBI Taxonomy" id="2981139"/>
    <lineage>
        <taxon>Bacteria</taxon>
        <taxon>Bacillati</taxon>
        <taxon>Actinomycetota</taxon>
        <taxon>Actinomycetes</taxon>
        <taxon>Micrococcales</taxon>
        <taxon>Microbacteriaceae</taxon>
        <taxon>Microbacterium</taxon>
    </lineage>
</organism>
<dbReference type="InterPro" id="IPR037274">
    <property type="entry name" value="Znf_CHY_sf"/>
</dbReference>
<evidence type="ECO:0000313" key="5">
    <source>
        <dbReference type="EMBL" id="WOF21725.1"/>
    </source>
</evidence>
<evidence type="ECO:0000256" key="3">
    <source>
        <dbReference type="ARBA" id="ARBA00022833"/>
    </source>
</evidence>
<dbReference type="GO" id="GO:0045041">
    <property type="term" value="P:protein import into mitochondrial intermembrane space"/>
    <property type="evidence" value="ECO:0007669"/>
    <property type="project" value="TreeGrafter"/>
</dbReference>
<proteinExistence type="predicted"/>
<dbReference type="SUPFAM" id="SSF161219">
    <property type="entry name" value="CHY zinc finger-like"/>
    <property type="match status" value="1"/>
</dbReference>
<protein>
    <submittedName>
        <fullName evidence="5">CHY zinc finger protein</fullName>
    </submittedName>
</protein>
<dbReference type="InterPro" id="IPR008913">
    <property type="entry name" value="Znf_CHY"/>
</dbReference>
<accession>A0AA97FG98</accession>
<dbReference type="PIRSF" id="PIRSF017292">
    <property type="entry name" value="UCP017292_Znf_CHY"/>
    <property type="match status" value="1"/>
</dbReference>
<dbReference type="Pfam" id="PF05495">
    <property type="entry name" value="zf-CHY"/>
    <property type="match status" value="1"/>
</dbReference>